<dbReference type="RefSeq" id="WP_034867698.1">
    <property type="nucleotide sequence ID" value="NZ_CAJJUP010000005.1"/>
</dbReference>
<dbReference type="Proteomes" id="UP000595426">
    <property type="component" value="Chromosome"/>
</dbReference>
<dbReference type="AlphaFoldDB" id="A0A7T7UXK5"/>
<dbReference type="OrthoDB" id="1096411at2"/>
<dbReference type="PRINTS" id="PR00032">
    <property type="entry name" value="HTHARAC"/>
</dbReference>
<dbReference type="KEGG" id="egm:AYC65_06020"/>
<evidence type="ECO:0000259" key="4">
    <source>
        <dbReference type="PROSITE" id="PS01124"/>
    </source>
</evidence>
<accession>A0A7T7UXK5</accession>
<dbReference type="InterPro" id="IPR018060">
    <property type="entry name" value="HTH_AraC"/>
</dbReference>
<proteinExistence type="predicted"/>
<dbReference type="GeneID" id="93132449"/>
<evidence type="ECO:0000256" key="3">
    <source>
        <dbReference type="ARBA" id="ARBA00023163"/>
    </source>
</evidence>
<name>A0A7T7UXK5_9FLAO</name>
<keyword evidence="6" id="KW-1185">Reference proteome</keyword>
<dbReference type="GO" id="GO:0043565">
    <property type="term" value="F:sequence-specific DNA binding"/>
    <property type="evidence" value="ECO:0007669"/>
    <property type="project" value="InterPro"/>
</dbReference>
<evidence type="ECO:0000256" key="2">
    <source>
        <dbReference type="ARBA" id="ARBA00023125"/>
    </source>
</evidence>
<evidence type="ECO:0000313" key="6">
    <source>
        <dbReference type="Proteomes" id="UP000595426"/>
    </source>
</evidence>
<dbReference type="SUPFAM" id="SSF46689">
    <property type="entry name" value="Homeodomain-like"/>
    <property type="match status" value="1"/>
</dbReference>
<feature type="domain" description="HTH araC/xylS-type" evidence="4">
    <location>
        <begin position="196"/>
        <end position="294"/>
    </location>
</feature>
<dbReference type="SMART" id="SM00342">
    <property type="entry name" value="HTH_ARAC"/>
    <property type="match status" value="1"/>
</dbReference>
<reference evidence="5 6" key="1">
    <citation type="submission" date="2020-12" db="EMBL/GenBank/DDBJ databases">
        <title>FDA dAtabase for Regulatory Grade micrObial Sequences (FDA-ARGOS): Supporting development and validation of Infectious Disease Dx tests.</title>
        <authorList>
            <person name="Kerrigan L."/>
            <person name="Long C."/>
            <person name="Tallon L."/>
            <person name="Sadzewicz L."/>
            <person name="Zhao X."/>
            <person name="Boylan J."/>
            <person name="Ott S."/>
            <person name="Bowen H."/>
            <person name="Vavikolanu K."/>
            <person name="Mehta A."/>
            <person name="Aluvathingal J."/>
            <person name="Nadendla S."/>
            <person name="Yan Y."/>
            <person name="Sichtig H."/>
        </authorList>
    </citation>
    <scope>NUCLEOTIDE SEQUENCE [LARGE SCALE GENOMIC DNA]</scope>
    <source>
        <strain evidence="5 6">FDAARGOS_1031</strain>
    </source>
</reference>
<evidence type="ECO:0000256" key="1">
    <source>
        <dbReference type="ARBA" id="ARBA00023015"/>
    </source>
</evidence>
<dbReference type="GO" id="GO:0003700">
    <property type="term" value="F:DNA-binding transcription factor activity"/>
    <property type="evidence" value="ECO:0007669"/>
    <property type="project" value="InterPro"/>
</dbReference>
<evidence type="ECO:0000313" key="5">
    <source>
        <dbReference type="EMBL" id="QQN58038.1"/>
    </source>
</evidence>
<keyword evidence="3" id="KW-0804">Transcription</keyword>
<dbReference type="PANTHER" id="PTHR43280">
    <property type="entry name" value="ARAC-FAMILY TRANSCRIPTIONAL REGULATOR"/>
    <property type="match status" value="1"/>
</dbReference>
<dbReference type="Gene3D" id="1.10.10.60">
    <property type="entry name" value="Homeodomain-like"/>
    <property type="match status" value="1"/>
</dbReference>
<gene>
    <name evidence="5" type="ORF">I6H88_16620</name>
</gene>
<dbReference type="PANTHER" id="PTHR43280:SF32">
    <property type="entry name" value="TRANSCRIPTIONAL REGULATORY PROTEIN"/>
    <property type="match status" value="1"/>
</dbReference>
<dbReference type="PROSITE" id="PS01124">
    <property type="entry name" value="HTH_ARAC_FAMILY_2"/>
    <property type="match status" value="1"/>
</dbReference>
<protein>
    <submittedName>
        <fullName evidence="5">AraC family transcriptional regulator</fullName>
    </submittedName>
</protein>
<dbReference type="EMBL" id="CP067018">
    <property type="protein sequence ID" value="QQN58038.1"/>
    <property type="molecule type" value="Genomic_DNA"/>
</dbReference>
<dbReference type="InterPro" id="IPR009057">
    <property type="entry name" value="Homeodomain-like_sf"/>
</dbReference>
<dbReference type="InterPro" id="IPR020449">
    <property type="entry name" value="Tscrpt_reg_AraC-type_HTH"/>
</dbReference>
<sequence>MQRIPQYEPNNFKSILDIERIEMKDIFNSFFIEPLSVLNRRKKVSSLPHRKTVNDFVFVIKGELEKMVCSDSFVIGESMFMFLPVYKIRTIVRNSQNIQGFYCHFSEEFIAESGIAVKQLKEIFHYTELTGNLSVHLDEDYKCRVEWILDQLLNFYDKENNIILLRAYFSTLISELHHFIQSKPLPVFSPKETLTLRFRKLITSHIQDVHTTQEYAKLLNVSPNHLNKCVKSTIGKTASDLINEALLMEAKALLSMSQYSVAEVAFTLGFEDASYFSRFFKKHAVQSPTEYRRMIDLSC</sequence>
<organism evidence="5 6">
    <name type="scientific">Elizabethkingia bruuniana</name>
    <dbReference type="NCBI Taxonomy" id="1756149"/>
    <lineage>
        <taxon>Bacteria</taxon>
        <taxon>Pseudomonadati</taxon>
        <taxon>Bacteroidota</taxon>
        <taxon>Flavobacteriia</taxon>
        <taxon>Flavobacteriales</taxon>
        <taxon>Weeksellaceae</taxon>
        <taxon>Elizabethkingia</taxon>
    </lineage>
</organism>
<keyword evidence="2" id="KW-0238">DNA-binding</keyword>
<dbReference type="Pfam" id="PF12833">
    <property type="entry name" value="HTH_18"/>
    <property type="match status" value="1"/>
</dbReference>
<keyword evidence="1" id="KW-0805">Transcription regulation</keyword>